<dbReference type="Proteomes" id="UP000422569">
    <property type="component" value="Chromosome"/>
</dbReference>
<dbReference type="EMBL" id="CP044331">
    <property type="protein sequence ID" value="QGM99277.1"/>
    <property type="molecule type" value="Genomic_DNA"/>
</dbReference>
<keyword evidence="1" id="KW-0472">Membrane</keyword>
<evidence type="ECO:0000313" key="4">
    <source>
        <dbReference type="Proteomes" id="UP000422569"/>
    </source>
</evidence>
<dbReference type="InterPro" id="IPR012495">
    <property type="entry name" value="TadE-like_dom"/>
</dbReference>
<proteinExistence type="predicted"/>
<gene>
    <name evidence="3" type="ORF">F7D14_18520</name>
</gene>
<organism evidence="3 4">
    <name type="scientific">Methylocystis parvus</name>
    <dbReference type="NCBI Taxonomy" id="134"/>
    <lineage>
        <taxon>Bacteria</taxon>
        <taxon>Pseudomonadati</taxon>
        <taxon>Pseudomonadota</taxon>
        <taxon>Alphaproteobacteria</taxon>
        <taxon>Hyphomicrobiales</taxon>
        <taxon>Methylocystaceae</taxon>
        <taxon>Methylocystis</taxon>
    </lineage>
</organism>
<accession>A0A6B8M2Z8</accession>
<name>A0A6B8M2Z8_9HYPH</name>
<dbReference type="Pfam" id="PF07811">
    <property type="entry name" value="TadE"/>
    <property type="match status" value="1"/>
</dbReference>
<feature type="domain" description="TadE-like" evidence="2">
    <location>
        <begin position="29"/>
        <end position="71"/>
    </location>
</feature>
<reference evidence="3 4" key="1">
    <citation type="submission" date="2019-09" db="EMBL/GenBank/DDBJ databases">
        <title>Isolation and complete genome sequencing of Methylocystis species.</title>
        <authorList>
            <person name="Rumah B.L."/>
            <person name="Stead C.E."/>
            <person name="Stevens B.C."/>
            <person name="Minton N.P."/>
            <person name="Grosse-Honebrink A."/>
            <person name="Zhang Y."/>
        </authorList>
    </citation>
    <scope>NUCLEOTIDE SEQUENCE [LARGE SCALE GENOMIC DNA]</scope>
    <source>
        <strain evidence="3 4">BRCS2</strain>
    </source>
</reference>
<keyword evidence="1" id="KW-1133">Transmembrane helix</keyword>
<dbReference type="KEGG" id="mpar:F7D14_18520"/>
<dbReference type="AlphaFoldDB" id="A0A6B8M2Z8"/>
<dbReference type="RefSeq" id="WP_016921514.1">
    <property type="nucleotide sequence ID" value="NZ_CP044331.1"/>
</dbReference>
<evidence type="ECO:0000256" key="1">
    <source>
        <dbReference type="SAM" id="Phobius"/>
    </source>
</evidence>
<sequence>MIERVNESSLRDAPAKAENCADFIHDRRGVAAVEFGFIALPFLLLVIAILEYSYGNFAQSRLDAVVQQTAREIMTGNVQNQSVAGKPLDAAQFRAQIMCPKLPAIMSCNDLYVDVQTFDAPTGGAAPATTPYANYVNAAKNGLKTPALDNSKNAYCIGGAKKYVVIRAAYPTPILTTAAVFPSYTTYKGRKTRVVTSTATFKNEPFPVNYAGC</sequence>
<keyword evidence="1" id="KW-0812">Transmembrane</keyword>
<feature type="transmembrane region" description="Helical" evidence="1">
    <location>
        <begin position="35"/>
        <end position="54"/>
    </location>
</feature>
<keyword evidence="4" id="KW-1185">Reference proteome</keyword>
<evidence type="ECO:0000313" key="3">
    <source>
        <dbReference type="EMBL" id="QGM99277.1"/>
    </source>
</evidence>
<protein>
    <submittedName>
        <fullName evidence="3">Pilus assembly protein</fullName>
    </submittedName>
</protein>
<evidence type="ECO:0000259" key="2">
    <source>
        <dbReference type="Pfam" id="PF07811"/>
    </source>
</evidence>